<dbReference type="EMBL" id="LOPW02000014">
    <property type="protein sequence ID" value="POG55167.1"/>
    <property type="molecule type" value="Genomic_DNA"/>
</dbReference>
<keyword evidence="2" id="KW-1185">Reference proteome</keyword>
<evidence type="ECO:0000313" key="1">
    <source>
        <dbReference type="EMBL" id="POG55167.1"/>
    </source>
</evidence>
<evidence type="ECO:0000313" key="2">
    <source>
        <dbReference type="Proteomes" id="UP000053621"/>
    </source>
</evidence>
<organism evidence="1 2">
    <name type="scientific">Haloferax marisrubri</name>
    <dbReference type="NCBI Taxonomy" id="1544719"/>
    <lineage>
        <taxon>Archaea</taxon>
        <taxon>Methanobacteriati</taxon>
        <taxon>Methanobacteriota</taxon>
        <taxon>Stenosarchaea group</taxon>
        <taxon>Halobacteria</taxon>
        <taxon>Halobacteriales</taxon>
        <taxon>Haloferacaceae</taxon>
        <taxon>Haloferax</taxon>
    </lineage>
</organism>
<dbReference type="AlphaFoldDB" id="A0A2P4NPU4"/>
<comment type="caution">
    <text evidence="1">The sequence shown here is derived from an EMBL/GenBank/DDBJ whole genome shotgun (WGS) entry which is preliminary data.</text>
</comment>
<protein>
    <submittedName>
        <fullName evidence="1">Uncharacterized protein</fullName>
    </submittedName>
</protein>
<name>A0A2P4NPU4_9EURY</name>
<proteinExistence type="predicted"/>
<accession>A0A2P4NPU4</accession>
<dbReference type="Proteomes" id="UP000053621">
    <property type="component" value="Unassembled WGS sequence"/>
</dbReference>
<reference evidence="1" key="1">
    <citation type="submission" date="2017-08" db="EMBL/GenBank/DDBJ databases">
        <title>Haloferax marisrubri sp. nov., isolated from the Discovery deep brine-seawater interface in the Red Sea.</title>
        <authorList>
            <person name="Zhang G."/>
            <person name="Stingl U."/>
        </authorList>
    </citation>
    <scope>NUCLEOTIDE SEQUENCE [LARGE SCALE GENOMIC DNA]</scope>
    <source>
        <strain evidence="1">SB3</strain>
    </source>
</reference>
<sequence length="81" mass="9149">MARWRGYLCNGSYLCCTLATTSQRQPAVKLYRVFASPWGSPDSALERTVHRAQRWDSDALVDPFMQAATEAARYYATLRGS</sequence>
<gene>
    <name evidence="1" type="ORF">AUR65_011425</name>
</gene>